<evidence type="ECO:0000313" key="2">
    <source>
        <dbReference type="Proteomes" id="UP000055048"/>
    </source>
</evidence>
<comment type="caution">
    <text evidence="1">The sequence shown here is derived from an EMBL/GenBank/DDBJ whole genome shotgun (WGS) entry which is preliminary data.</text>
</comment>
<evidence type="ECO:0000313" key="1">
    <source>
        <dbReference type="EMBL" id="KRX51199.1"/>
    </source>
</evidence>
<accession>A0A0V0UIM0</accession>
<organism evidence="1 2">
    <name type="scientific">Trichinella murrelli</name>
    <dbReference type="NCBI Taxonomy" id="144512"/>
    <lineage>
        <taxon>Eukaryota</taxon>
        <taxon>Metazoa</taxon>
        <taxon>Ecdysozoa</taxon>
        <taxon>Nematoda</taxon>
        <taxon>Enoplea</taxon>
        <taxon>Dorylaimia</taxon>
        <taxon>Trichinellida</taxon>
        <taxon>Trichinellidae</taxon>
        <taxon>Trichinella</taxon>
    </lineage>
</organism>
<protein>
    <submittedName>
        <fullName evidence="1">Uncharacterized protein</fullName>
    </submittedName>
</protein>
<gene>
    <name evidence="1" type="ORF">T05_2739</name>
</gene>
<dbReference type="Proteomes" id="UP000055048">
    <property type="component" value="Unassembled WGS sequence"/>
</dbReference>
<name>A0A0V0UIM0_9BILA</name>
<reference evidence="1 2" key="1">
    <citation type="submission" date="2015-01" db="EMBL/GenBank/DDBJ databases">
        <title>Evolution of Trichinella species and genotypes.</title>
        <authorList>
            <person name="Korhonen P.K."/>
            <person name="Edoardo P."/>
            <person name="Giuseppe L.R."/>
            <person name="Gasser R.B."/>
        </authorList>
    </citation>
    <scope>NUCLEOTIDE SEQUENCE [LARGE SCALE GENOMIC DNA]</scope>
    <source>
        <strain evidence="1">ISS417</strain>
    </source>
</reference>
<sequence length="59" mass="6369">MKPCFSTGIAKVVNINPLESMGLSKAGVRNFMATAGCIQHPYCHNGRIIAHPRPQVAHP</sequence>
<proteinExistence type="predicted"/>
<dbReference type="EMBL" id="JYDJ01000001">
    <property type="protein sequence ID" value="KRX51199.1"/>
    <property type="molecule type" value="Genomic_DNA"/>
</dbReference>
<keyword evidence="2" id="KW-1185">Reference proteome</keyword>
<dbReference type="AlphaFoldDB" id="A0A0V0UIM0"/>